<protein>
    <recommendedName>
        <fullName evidence="2">Response regulatory domain-containing protein</fullName>
    </recommendedName>
</protein>
<dbReference type="PROSITE" id="PS50110">
    <property type="entry name" value="RESPONSE_REGULATORY"/>
    <property type="match status" value="1"/>
</dbReference>
<accession>A0A0D6L4S6</accession>
<dbReference type="InterPro" id="IPR001789">
    <property type="entry name" value="Sig_transdc_resp-reg_receiver"/>
</dbReference>
<comment type="caution">
    <text evidence="1">Lacks conserved residue(s) required for the propagation of feature annotation.</text>
</comment>
<feature type="domain" description="Response regulatory" evidence="2">
    <location>
        <begin position="1"/>
        <end position="64"/>
    </location>
</feature>
<sequence>MDILKQLGDGLSFEIYKQLEINTPVIFCTAYDEYALEAFKANGIDYILKPYSQNSIAEALKQSMEALSQPPGSSILVHHKDKIIPLKLNDIALAYIRNESVYLRTYDGVNYAISKSLDELDQLLGNCSDTPTVQN</sequence>
<dbReference type="InterPro" id="IPR011006">
    <property type="entry name" value="CheY-like_superfamily"/>
</dbReference>
<evidence type="ECO:0000313" key="3">
    <source>
        <dbReference type="EMBL" id="EPB66034.1"/>
    </source>
</evidence>
<evidence type="ECO:0000259" key="2">
    <source>
        <dbReference type="PROSITE" id="PS50110"/>
    </source>
</evidence>
<dbReference type="AlphaFoldDB" id="A0A0D6L4S6"/>
<evidence type="ECO:0000256" key="1">
    <source>
        <dbReference type="PROSITE-ProRule" id="PRU00169"/>
    </source>
</evidence>
<reference evidence="3 4" key="1">
    <citation type="submission" date="2013-05" db="EMBL/GenBank/DDBJ databases">
        <title>Draft genome of the parasitic nematode Anyclostoma ceylanicum.</title>
        <authorList>
            <person name="Mitreva M."/>
        </authorList>
    </citation>
    <scope>NUCLEOTIDE SEQUENCE [LARGE SCALE GENOMIC DNA]</scope>
</reference>
<dbReference type="SUPFAM" id="SSF52172">
    <property type="entry name" value="CheY-like"/>
    <property type="match status" value="1"/>
</dbReference>
<dbReference type="Gene3D" id="3.40.50.2300">
    <property type="match status" value="1"/>
</dbReference>
<dbReference type="GO" id="GO:0000160">
    <property type="term" value="P:phosphorelay signal transduction system"/>
    <property type="evidence" value="ECO:0007669"/>
    <property type="project" value="InterPro"/>
</dbReference>
<proteinExistence type="predicted"/>
<dbReference type="Proteomes" id="UP000054495">
    <property type="component" value="Unassembled WGS sequence"/>
</dbReference>
<keyword evidence="4" id="KW-1185">Reference proteome</keyword>
<organism evidence="3 4">
    <name type="scientific">Ancylostoma ceylanicum</name>
    <dbReference type="NCBI Taxonomy" id="53326"/>
    <lineage>
        <taxon>Eukaryota</taxon>
        <taxon>Metazoa</taxon>
        <taxon>Ecdysozoa</taxon>
        <taxon>Nematoda</taxon>
        <taxon>Chromadorea</taxon>
        <taxon>Rhabditida</taxon>
        <taxon>Rhabditina</taxon>
        <taxon>Rhabditomorpha</taxon>
        <taxon>Strongyloidea</taxon>
        <taxon>Ancylostomatidae</taxon>
        <taxon>Ancylostomatinae</taxon>
        <taxon>Ancylostoma</taxon>
    </lineage>
</organism>
<name>A0A0D6L4S6_9BILA</name>
<gene>
    <name evidence="3" type="ORF">ANCCEY_14877</name>
</gene>
<evidence type="ECO:0000313" key="4">
    <source>
        <dbReference type="Proteomes" id="UP000054495"/>
    </source>
</evidence>
<dbReference type="EMBL" id="KE126633">
    <property type="protein sequence ID" value="EPB66034.1"/>
    <property type="molecule type" value="Genomic_DNA"/>
</dbReference>